<dbReference type="AlphaFoldDB" id="A0A6G6J7F5"/>
<accession>A0A6G6J7F5</accession>
<keyword evidence="1" id="KW-0472">Membrane</keyword>
<dbReference type="InterPro" id="IPR012902">
    <property type="entry name" value="N_methyl_site"/>
</dbReference>
<feature type="transmembrane region" description="Helical" evidence="1">
    <location>
        <begin position="12"/>
        <end position="38"/>
    </location>
</feature>
<keyword evidence="2" id="KW-0614">Plasmid</keyword>
<dbReference type="Proteomes" id="UP000501063">
    <property type="component" value="Plasmid pPniHBP1_1"/>
</dbReference>
<dbReference type="EMBL" id="CP049142">
    <property type="protein sequence ID" value="QIE91315.1"/>
    <property type="molecule type" value="Genomic_DNA"/>
</dbReference>
<dbReference type="InterPro" id="IPR045584">
    <property type="entry name" value="Pilin-like"/>
</dbReference>
<reference evidence="2 3" key="1">
    <citation type="submission" date="2020-02" db="EMBL/GenBank/DDBJ databases">
        <title>Integrative conjugative elements (ICEs) and plasmids drive adaptation of Pseudomonas nitroreducens strain HBP1 to wastewater environment.</title>
        <authorList>
            <person name="Sentchilo V."/>
            <person name="Carraro N."/>
            <person name="Bertelli C."/>
            <person name="van der Meer J.R."/>
        </authorList>
    </citation>
    <scope>NUCLEOTIDE SEQUENCE [LARGE SCALE GENOMIC DNA]</scope>
    <source>
        <strain evidence="2 3">HBP1</strain>
        <plasmid evidence="3">ppnihbp1_1</plasmid>
    </source>
</reference>
<dbReference type="KEGG" id="pnt:G5B91_33720"/>
<protein>
    <submittedName>
        <fullName evidence="2">Type II secretion system protein</fullName>
    </submittedName>
</protein>
<gene>
    <name evidence="2" type="ORF">G5B91_33720</name>
</gene>
<proteinExistence type="predicted"/>
<dbReference type="Gene3D" id="3.30.700.10">
    <property type="entry name" value="Glycoprotein, Type 4 Pilin"/>
    <property type="match status" value="1"/>
</dbReference>
<evidence type="ECO:0000313" key="2">
    <source>
        <dbReference type="EMBL" id="QIE91315.1"/>
    </source>
</evidence>
<dbReference type="RefSeq" id="WP_017519774.1">
    <property type="nucleotide sequence ID" value="NZ_CP049142.1"/>
</dbReference>
<sequence length="153" mass="16358">MIERKFKRKGQQGFTLVELGVAMAIMAVLVAFLLPGFLKQRDDAKVSTALGQLQKDFPSAISRQVARTNVCNTTTITAQKLQDRGVPALTVWNTAWTVDSVSATQVTISYTLSSADSNTAADMVTSLNQGNNIVPNSATATGNSKVTVSYPCN</sequence>
<geneLocation type="plasmid" evidence="3">
    <name>ppnihbp1_1</name>
</geneLocation>
<name>A0A6G6J7F5_PSENT</name>
<keyword evidence="1" id="KW-0812">Transmembrane</keyword>
<evidence type="ECO:0000313" key="3">
    <source>
        <dbReference type="Proteomes" id="UP000501063"/>
    </source>
</evidence>
<organism evidence="2 3">
    <name type="scientific">Pseudomonas nitroreducens</name>
    <dbReference type="NCBI Taxonomy" id="46680"/>
    <lineage>
        <taxon>Bacteria</taxon>
        <taxon>Pseudomonadati</taxon>
        <taxon>Pseudomonadota</taxon>
        <taxon>Gammaproteobacteria</taxon>
        <taxon>Pseudomonadales</taxon>
        <taxon>Pseudomonadaceae</taxon>
        <taxon>Pseudomonas</taxon>
    </lineage>
</organism>
<dbReference type="PROSITE" id="PS00409">
    <property type="entry name" value="PROKAR_NTER_METHYL"/>
    <property type="match status" value="1"/>
</dbReference>
<dbReference type="SUPFAM" id="SSF54523">
    <property type="entry name" value="Pili subunits"/>
    <property type="match status" value="1"/>
</dbReference>
<dbReference type="Pfam" id="PF07963">
    <property type="entry name" value="N_methyl"/>
    <property type="match status" value="1"/>
</dbReference>
<evidence type="ECO:0000256" key="1">
    <source>
        <dbReference type="SAM" id="Phobius"/>
    </source>
</evidence>
<keyword evidence="1" id="KW-1133">Transmembrane helix</keyword>
<dbReference type="NCBIfam" id="TIGR02532">
    <property type="entry name" value="IV_pilin_GFxxxE"/>
    <property type="match status" value="1"/>
</dbReference>